<dbReference type="Proteomes" id="UP000007490">
    <property type="component" value="Chromosome"/>
</dbReference>
<protein>
    <submittedName>
        <fullName evidence="1">Uncharacterized protein</fullName>
    </submittedName>
</protein>
<evidence type="ECO:0000313" key="2">
    <source>
        <dbReference type="Proteomes" id="UP000007490"/>
    </source>
</evidence>
<dbReference type="EMBL" id="CP002551">
    <property type="protein sequence ID" value="ADZ09777.1"/>
    <property type="molecule type" value="Genomic_DNA"/>
</dbReference>
<dbReference type="GeneID" id="10278005"/>
<keyword evidence="2" id="KW-1185">Reference proteome</keyword>
<evidence type="ECO:0000313" key="1">
    <source>
        <dbReference type="EMBL" id="ADZ09777.1"/>
    </source>
</evidence>
<organism evidence="1 2">
    <name type="scientific">Methanobacterium lacus (strain AL-21)</name>
    <dbReference type="NCBI Taxonomy" id="877455"/>
    <lineage>
        <taxon>Archaea</taxon>
        <taxon>Methanobacteriati</taxon>
        <taxon>Methanobacteriota</taxon>
        <taxon>Methanomada group</taxon>
        <taxon>Methanobacteria</taxon>
        <taxon>Methanobacteriales</taxon>
        <taxon>Methanobacteriaceae</taxon>
        <taxon>Methanobacterium</taxon>
    </lineage>
</organism>
<reference evidence="1 2" key="2">
    <citation type="journal article" date="2014" name="Int. J. Syst. Evol. Microbiol.">
        <title>Methanobacterium paludis sp. nov. and a novel strain of Methanobacterium lacus isolated from northern peatlands.</title>
        <authorList>
            <person name="Cadillo-Quiroz H."/>
            <person name="Brauer S.L."/>
            <person name="Goodson N."/>
            <person name="Yavitt J.B."/>
            <person name="Zinder S.H."/>
        </authorList>
    </citation>
    <scope>NUCLEOTIDE SEQUENCE [LARGE SCALE GENOMIC DNA]</scope>
    <source>
        <strain evidence="1 2">AL-21</strain>
    </source>
</reference>
<accession>F0T8U9</accession>
<dbReference type="AlphaFoldDB" id="F0T8U9"/>
<reference evidence="2" key="1">
    <citation type="submission" date="2011-02" db="EMBL/GenBank/DDBJ databases">
        <title>Complete sequence of Methanobacterium sp. AL-21.</title>
        <authorList>
            <consortium name="US DOE Joint Genome Institute"/>
            <person name="Lucas S."/>
            <person name="Copeland A."/>
            <person name="Lapidus A."/>
            <person name="Cheng J.-F."/>
            <person name="Goodwin L."/>
            <person name="Pitluck S."/>
            <person name="Chertkov O."/>
            <person name="Detter J.C."/>
            <person name="Han C."/>
            <person name="Tapia R."/>
            <person name="Land M."/>
            <person name="Hauser L."/>
            <person name="Kyrpides N."/>
            <person name="Ivanova N."/>
            <person name="Mikhailova N."/>
            <person name="Pagani I."/>
            <person name="Cadillo-Quiroz H."/>
            <person name="Imachi H."/>
            <person name="Zinder S."/>
            <person name="Liu W."/>
            <person name="Woyke T."/>
        </authorList>
    </citation>
    <scope>NUCLEOTIDE SEQUENCE [LARGE SCALE GENOMIC DNA]</scope>
    <source>
        <strain evidence="2">AL-21</strain>
    </source>
</reference>
<gene>
    <name evidence="1" type="ordered locus">Metbo_1549</name>
</gene>
<sequence>MDYVPQLAEIGKKITEMNEFEVDAQEMDYISELYEYTKYMMMIYDGCDISRPQMMFIYR</sequence>
<proteinExistence type="predicted"/>
<dbReference type="KEGG" id="mel:Metbo_1549"/>
<dbReference type="RefSeq" id="WP_013645128.1">
    <property type="nucleotide sequence ID" value="NC_015216.1"/>
</dbReference>
<name>F0T8U9_METLA</name>
<dbReference type="HOGENOM" id="CLU_2949307_0_0_2"/>